<name>A0A0D3H3L3_9ORYZ</name>
<evidence type="ECO:0000313" key="2">
    <source>
        <dbReference type="EnsemblPlants" id="OBART09G00610.1"/>
    </source>
</evidence>
<organism evidence="2">
    <name type="scientific">Oryza barthii</name>
    <dbReference type="NCBI Taxonomy" id="65489"/>
    <lineage>
        <taxon>Eukaryota</taxon>
        <taxon>Viridiplantae</taxon>
        <taxon>Streptophyta</taxon>
        <taxon>Embryophyta</taxon>
        <taxon>Tracheophyta</taxon>
        <taxon>Spermatophyta</taxon>
        <taxon>Magnoliopsida</taxon>
        <taxon>Liliopsida</taxon>
        <taxon>Poales</taxon>
        <taxon>Poaceae</taxon>
        <taxon>BOP clade</taxon>
        <taxon>Oryzoideae</taxon>
        <taxon>Oryzeae</taxon>
        <taxon>Oryzinae</taxon>
        <taxon>Oryza</taxon>
    </lineage>
</organism>
<dbReference type="PaxDb" id="65489-OBART09G00610.1"/>
<dbReference type="AlphaFoldDB" id="A0A0D3H3L3"/>
<evidence type="ECO:0000313" key="3">
    <source>
        <dbReference type="Proteomes" id="UP000026960"/>
    </source>
</evidence>
<accession>A0A0D3H3L3</accession>
<proteinExistence type="predicted"/>
<reference evidence="2" key="2">
    <citation type="submission" date="2015-03" db="UniProtKB">
        <authorList>
            <consortium name="EnsemblPlants"/>
        </authorList>
    </citation>
    <scope>IDENTIFICATION</scope>
</reference>
<feature type="region of interest" description="Disordered" evidence="1">
    <location>
        <begin position="131"/>
        <end position="186"/>
    </location>
</feature>
<dbReference type="Proteomes" id="UP000026960">
    <property type="component" value="Chromosome 9"/>
</dbReference>
<reference evidence="2" key="1">
    <citation type="journal article" date="2009" name="Rice">
        <title>De Novo Next Generation Sequencing of Plant Genomes.</title>
        <authorList>
            <person name="Rounsley S."/>
            <person name="Marri P.R."/>
            <person name="Yu Y."/>
            <person name="He R."/>
            <person name="Sisneros N."/>
            <person name="Goicoechea J.L."/>
            <person name="Lee S.J."/>
            <person name="Angelova A."/>
            <person name="Kudrna D."/>
            <person name="Luo M."/>
            <person name="Affourtit J."/>
            <person name="Desany B."/>
            <person name="Knight J."/>
            <person name="Niazi F."/>
            <person name="Egholm M."/>
            <person name="Wing R.A."/>
        </authorList>
    </citation>
    <scope>NUCLEOTIDE SEQUENCE [LARGE SCALE GENOMIC DNA]</scope>
    <source>
        <strain evidence="2">cv. IRGC 105608</strain>
    </source>
</reference>
<keyword evidence="3" id="KW-1185">Reference proteome</keyword>
<protein>
    <submittedName>
        <fullName evidence="2">Uncharacterized protein</fullName>
    </submittedName>
</protein>
<dbReference type="EnsemblPlants" id="OBART09G00610.1">
    <property type="protein sequence ID" value="OBART09G00610.1"/>
    <property type="gene ID" value="OBART09G00610"/>
</dbReference>
<dbReference type="Gramene" id="OBART09G00610.1">
    <property type="protein sequence ID" value="OBART09G00610.1"/>
    <property type="gene ID" value="OBART09G00610"/>
</dbReference>
<sequence length="198" mass="21436">MAAAGPSLRWCPFSGAGEETFAGVGEWRRRGLRTRRRSGAAVAGSGQPLRFSAGVLAVVLWGQRVRRRHGRWRLVHEWQRSPAHAWVMAGARMAARRPALTRRHSSAYQLRRSTRRVWPCQGCSAGGAGGVGDTGISPAAPHPHTHPVTASPLRRRQQPQPPSPLLAPSCKQKGVSSDASPYPTLVSLPRFLSGYSVA</sequence>
<evidence type="ECO:0000256" key="1">
    <source>
        <dbReference type="SAM" id="MobiDB-lite"/>
    </source>
</evidence>
<dbReference type="HOGENOM" id="CLU_1379997_0_0_1"/>